<reference evidence="2" key="1">
    <citation type="submission" date="2021-02" db="EMBL/GenBank/DDBJ databases">
        <title>Comparative genomics reveals that relaxation of natural selection precedes convergent phenotypic evolution of cavefish.</title>
        <authorList>
            <person name="Peng Z."/>
        </authorList>
    </citation>
    <scope>NUCLEOTIDE SEQUENCE</scope>
    <source>
        <tissue evidence="2">Muscle</tissue>
    </source>
</reference>
<sequence length="508" mass="57093">MKDISSKVSIRPFTSDKDLAERTRPANVKREKLGFLTLTLKKPRSLRPYEPTQHRMKWPKEVEKMPTLDIINKASSSALVGGALSNTKTTQWYSSSSNNNKNMILGAFKEGDEPFILPGSTGEVIAQQFHRGITLRICTSEPYKRTKNSPPEKNSNKDFVLEHVPLCFDDELERQNVNVLIARPPTVYSALPIVSETYPVIYNTDQYQHEPFKSPGFHFLETPKPLLQNCCVLNSKSHCAVIRNIDSMQDPRSQRSQRSIGILCPQNSPHIGNKTMRARSVHVLLADGNVTKYPNNSPLFVRRHDVASPGVFSNATRSPPVPFLMPRKRSTQVHVGPVVNGINPIPNQDAKRSPSDKMTTGKLTRCSHVTPPQSQRSVAKQNGTDFLVISKALQSQLKSDQKPDFDTKQHFHEEFWSREIENISHNYEMSQVTDDKHFGLNDESLSRPSSSAKHTFQDQAPEISTLDMLRSVDDSNTCSETMGSVTPKSNHDVQWSHAINVPTAESCE</sequence>
<evidence type="ECO:0000313" key="3">
    <source>
        <dbReference type="Proteomes" id="UP001059041"/>
    </source>
</evidence>
<dbReference type="AlphaFoldDB" id="A0A9W7WSA4"/>
<feature type="region of interest" description="Disordered" evidence="1">
    <location>
        <begin position="337"/>
        <end position="362"/>
    </location>
</feature>
<accession>A0A9W7WSA4</accession>
<keyword evidence="3" id="KW-1185">Reference proteome</keyword>
<name>A0A9W7WSA4_TRIRA</name>
<dbReference type="Proteomes" id="UP001059041">
    <property type="component" value="Linkage Group LG7"/>
</dbReference>
<evidence type="ECO:0000256" key="1">
    <source>
        <dbReference type="SAM" id="MobiDB-lite"/>
    </source>
</evidence>
<evidence type="ECO:0000313" key="2">
    <source>
        <dbReference type="EMBL" id="KAI7807409.1"/>
    </source>
</evidence>
<feature type="region of interest" description="Disordered" evidence="1">
    <location>
        <begin position="474"/>
        <end position="494"/>
    </location>
</feature>
<comment type="caution">
    <text evidence="2">The sequence shown here is derived from an EMBL/GenBank/DDBJ whole genome shotgun (WGS) entry which is preliminary data.</text>
</comment>
<proteinExistence type="predicted"/>
<gene>
    <name evidence="2" type="ORF">IRJ41_003456</name>
</gene>
<protein>
    <submittedName>
        <fullName evidence="2">Uncharacterized protein</fullName>
    </submittedName>
</protein>
<organism evidence="2 3">
    <name type="scientific">Triplophysa rosa</name>
    <name type="common">Cave loach</name>
    <dbReference type="NCBI Taxonomy" id="992332"/>
    <lineage>
        <taxon>Eukaryota</taxon>
        <taxon>Metazoa</taxon>
        <taxon>Chordata</taxon>
        <taxon>Craniata</taxon>
        <taxon>Vertebrata</taxon>
        <taxon>Euteleostomi</taxon>
        <taxon>Actinopterygii</taxon>
        <taxon>Neopterygii</taxon>
        <taxon>Teleostei</taxon>
        <taxon>Ostariophysi</taxon>
        <taxon>Cypriniformes</taxon>
        <taxon>Nemacheilidae</taxon>
        <taxon>Triplophysa</taxon>
    </lineage>
</organism>
<dbReference type="EMBL" id="JAFHDT010000007">
    <property type="protein sequence ID" value="KAI7807409.1"/>
    <property type="molecule type" value="Genomic_DNA"/>
</dbReference>
<feature type="compositionally biased region" description="Polar residues" evidence="1">
    <location>
        <begin position="474"/>
        <end position="488"/>
    </location>
</feature>